<evidence type="ECO:0000313" key="3">
    <source>
        <dbReference type="EMBL" id="CAJ1942326.1"/>
    </source>
</evidence>
<keyword evidence="2" id="KW-0472">Membrane</keyword>
<dbReference type="EMBL" id="CAKOGP040001112">
    <property type="protein sequence ID" value="CAJ1942326.1"/>
    <property type="molecule type" value="Genomic_DNA"/>
</dbReference>
<feature type="compositionally biased region" description="Low complexity" evidence="1">
    <location>
        <begin position="302"/>
        <end position="314"/>
    </location>
</feature>
<accession>A0AAD2CPS3</accession>
<dbReference type="AlphaFoldDB" id="A0AAD2CPS3"/>
<sequence length="330" mass="35571">MDQQIDTKPLQDEHGRLIGYTCEGATTNAAEINEVATSFYFGLQYPIGQQKAAVEYINQALLEHVATDYHLISGTACNVLGDISSSGSSSSSSSSSSTTTTISSQQQDQPSSSLLVSIQSDINRVELGQSCRDESSFFDPSLQDCQTSQLILKGLVWNASTMPDVISTVENWLQQEGTDEESLSFTNNNNPYYSIHYLGGQELEDQMVISTGSGRPNYPAYQNEGVENDAAPNQNYVTGLSKMSPLGKGMVCLLVLAFLGLVLAFVRKQKLQKIRDEERKRQLAANSNKENEMPVPELDGISSSSSPSSKGDVSSKGELSLTGSMSAGSA</sequence>
<evidence type="ECO:0000256" key="1">
    <source>
        <dbReference type="SAM" id="MobiDB-lite"/>
    </source>
</evidence>
<keyword evidence="4" id="KW-1185">Reference proteome</keyword>
<organism evidence="3 4">
    <name type="scientific">Cylindrotheca closterium</name>
    <dbReference type="NCBI Taxonomy" id="2856"/>
    <lineage>
        <taxon>Eukaryota</taxon>
        <taxon>Sar</taxon>
        <taxon>Stramenopiles</taxon>
        <taxon>Ochrophyta</taxon>
        <taxon>Bacillariophyta</taxon>
        <taxon>Bacillariophyceae</taxon>
        <taxon>Bacillariophycidae</taxon>
        <taxon>Bacillariales</taxon>
        <taxon>Bacillariaceae</taxon>
        <taxon>Cylindrotheca</taxon>
    </lineage>
</organism>
<comment type="caution">
    <text evidence="3">The sequence shown here is derived from an EMBL/GenBank/DDBJ whole genome shotgun (WGS) entry which is preliminary data.</text>
</comment>
<dbReference type="Proteomes" id="UP001295423">
    <property type="component" value="Unassembled WGS sequence"/>
</dbReference>
<keyword evidence="2" id="KW-1133">Transmembrane helix</keyword>
<gene>
    <name evidence="3" type="ORF">CYCCA115_LOCUS7891</name>
</gene>
<evidence type="ECO:0000313" key="4">
    <source>
        <dbReference type="Proteomes" id="UP001295423"/>
    </source>
</evidence>
<name>A0AAD2CPS3_9STRA</name>
<reference evidence="3" key="1">
    <citation type="submission" date="2023-08" db="EMBL/GenBank/DDBJ databases">
        <authorList>
            <person name="Audoor S."/>
            <person name="Bilcke G."/>
        </authorList>
    </citation>
    <scope>NUCLEOTIDE SEQUENCE</scope>
</reference>
<keyword evidence="2" id="KW-0812">Transmembrane</keyword>
<evidence type="ECO:0000256" key="2">
    <source>
        <dbReference type="SAM" id="Phobius"/>
    </source>
</evidence>
<feature type="region of interest" description="Disordered" evidence="1">
    <location>
        <begin position="88"/>
        <end position="113"/>
    </location>
</feature>
<feature type="transmembrane region" description="Helical" evidence="2">
    <location>
        <begin position="246"/>
        <end position="266"/>
    </location>
</feature>
<proteinExistence type="predicted"/>
<feature type="region of interest" description="Disordered" evidence="1">
    <location>
        <begin position="276"/>
        <end position="330"/>
    </location>
</feature>
<feature type="compositionally biased region" description="Polar residues" evidence="1">
    <location>
        <begin position="321"/>
        <end position="330"/>
    </location>
</feature>
<protein>
    <submittedName>
        <fullName evidence="3">Uncharacterized protein</fullName>
    </submittedName>
</protein>